<accession>A0A4C1XXU2</accession>
<dbReference type="EMBL" id="BGZK01001010">
    <property type="protein sequence ID" value="GBP68418.1"/>
    <property type="molecule type" value="Genomic_DNA"/>
</dbReference>
<dbReference type="Proteomes" id="UP000299102">
    <property type="component" value="Unassembled WGS sequence"/>
</dbReference>
<evidence type="ECO:0000313" key="1">
    <source>
        <dbReference type="EMBL" id="GBP68418.1"/>
    </source>
</evidence>
<reference evidence="1 2" key="1">
    <citation type="journal article" date="2019" name="Commun. Biol.">
        <title>The bagworm genome reveals a unique fibroin gene that provides high tensile strength.</title>
        <authorList>
            <person name="Kono N."/>
            <person name="Nakamura H."/>
            <person name="Ohtoshi R."/>
            <person name="Tomita M."/>
            <person name="Numata K."/>
            <person name="Arakawa K."/>
        </authorList>
    </citation>
    <scope>NUCLEOTIDE SEQUENCE [LARGE SCALE GENOMIC DNA]</scope>
</reference>
<organism evidence="1 2">
    <name type="scientific">Eumeta variegata</name>
    <name type="common">Bagworm moth</name>
    <name type="synonym">Eumeta japonica</name>
    <dbReference type="NCBI Taxonomy" id="151549"/>
    <lineage>
        <taxon>Eukaryota</taxon>
        <taxon>Metazoa</taxon>
        <taxon>Ecdysozoa</taxon>
        <taxon>Arthropoda</taxon>
        <taxon>Hexapoda</taxon>
        <taxon>Insecta</taxon>
        <taxon>Pterygota</taxon>
        <taxon>Neoptera</taxon>
        <taxon>Endopterygota</taxon>
        <taxon>Lepidoptera</taxon>
        <taxon>Glossata</taxon>
        <taxon>Ditrysia</taxon>
        <taxon>Tineoidea</taxon>
        <taxon>Psychidae</taxon>
        <taxon>Oiketicinae</taxon>
        <taxon>Eumeta</taxon>
    </lineage>
</organism>
<evidence type="ECO:0000313" key="2">
    <source>
        <dbReference type="Proteomes" id="UP000299102"/>
    </source>
</evidence>
<dbReference type="AlphaFoldDB" id="A0A4C1XXU2"/>
<sequence>MFANQVLICYVIFESRRVPTPRCARAARNYGIKLFSNFTHYSGEKSHGAVTSITNADWYAVCAVGAWRERRRVVLGGVHVGSVAILPDAHATST</sequence>
<proteinExistence type="predicted"/>
<name>A0A4C1XXU2_EUMVA</name>
<gene>
    <name evidence="1" type="ORF">EVAR_38655_1</name>
</gene>
<comment type="caution">
    <text evidence="1">The sequence shown here is derived from an EMBL/GenBank/DDBJ whole genome shotgun (WGS) entry which is preliminary data.</text>
</comment>
<keyword evidence="2" id="KW-1185">Reference proteome</keyword>
<protein>
    <submittedName>
        <fullName evidence="1">Uncharacterized protein</fullName>
    </submittedName>
</protein>